<dbReference type="InterPro" id="IPR050090">
    <property type="entry name" value="Tyrosine_recombinase_XerCD"/>
</dbReference>
<dbReference type="GO" id="GO:0006310">
    <property type="term" value="P:DNA recombination"/>
    <property type="evidence" value="ECO:0007669"/>
    <property type="project" value="UniProtKB-KW"/>
</dbReference>
<evidence type="ECO:0000256" key="2">
    <source>
        <dbReference type="ARBA" id="ARBA00023125"/>
    </source>
</evidence>
<organism evidence="6">
    <name type="scientific">marine sediment metagenome</name>
    <dbReference type="NCBI Taxonomy" id="412755"/>
    <lineage>
        <taxon>unclassified sequences</taxon>
        <taxon>metagenomes</taxon>
        <taxon>ecological metagenomes</taxon>
    </lineage>
</organism>
<sequence length="264" mass="30882">MIDKYKAWLISNGSAKNTVISYCNLMTKVLQVIDLDNLTEENIVKYILELNEKYKDTTVNQTKKALRSFCRFLNLDIRIPKDKTVDIRLPKFITEEYFEKEIINIVPHLFNSPLKINAMLYFLFYSGLRKGEFINLKRNDINLTKSTIKVYRQKTKTERLTILAGKKAKSFVELYFGTEAEGVNAFNISEASLKYIFEKIDSYLKNQEFYAHLLRHSFATHLRKKGVSIEDIQYLLGHKNISTTMIYAHVEIDGLKNRIDKIIK</sequence>
<feature type="domain" description="Tyr recombinase" evidence="4">
    <location>
        <begin position="88"/>
        <end position="260"/>
    </location>
</feature>
<comment type="caution">
    <text evidence="6">The sequence shown here is derived from an EMBL/GenBank/DDBJ whole genome shotgun (WGS) entry which is preliminary data.</text>
</comment>
<protein>
    <recommendedName>
        <fullName evidence="7">Tyr recombinase domain-containing protein</fullName>
    </recommendedName>
</protein>
<evidence type="ECO:0000259" key="4">
    <source>
        <dbReference type="PROSITE" id="PS51898"/>
    </source>
</evidence>
<dbReference type="InterPro" id="IPR011010">
    <property type="entry name" value="DNA_brk_join_enz"/>
</dbReference>
<dbReference type="InterPro" id="IPR004107">
    <property type="entry name" value="Integrase_SAM-like_N"/>
</dbReference>
<dbReference type="Pfam" id="PF00589">
    <property type="entry name" value="Phage_integrase"/>
    <property type="match status" value="1"/>
</dbReference>
<dbReference type="InterPro" id="IPR002104">
    <property type="entry name" value="Integrase_catalytic"/>
</dbReference>
<dbReference type="PROSITE" id="PS51898">
    <property type="entry name" value="TYR_RECOMBINASE"/>
    <property type="match status" value="1"/>
</dbReference>
<dbReference type="Pfam" id="PF02899">
    <property type="entry name" value="Phage_int_SAM_1"/>
    <property type="match status" value="1"/>
</dbReference>
<evidence type="ECO:0000313" key="6">
    <source>
        <dbReference type="EMBL" id="KKM77903.1"/>
    </source>
</evidence>
<dbReference type="GO" id="GO:0003677">
    <property type="term" value="F:DNA binding"/>
    <property type="evidence" value="ECO:0007669"/>
    <property type="project" value="UniProtKB-KW"/>
</dbReference>
<reference evidence="6" key="1">
    <citation type="journal article" date="2015" name="Nature">
        <title>Complex archaea that bridge the gap between prokaryotes and eukaryotes.</title>
        <authorList>
            <person name="Spang A."/>
            <person name="Saw J.H."/>
            <person name="Jorgensen S.L."/>
            <person name="Zaremba-Niedzwiedzka K."/>
            <person name="Martijn J."/>
            <person name="Lind A.E."/>
            <person name="van Eijk R."/>
            <person name="Schleper C."/>
            <person name="Guy L."/>
            <person name="Ettema T.J."/>
        </authorList>
    </citation>
    <scope>NUCLEOTIDE SEQUENCE</scope>
</reference>
<dbReference type="CDD" id="cd00397">
    <property type="entry name" value="DNA_BRE_C"/>
    <property type="match status" value="1"/>
</dbReference>
<gene>
    <name evidence="6" type="ORF">LCGC14_1365380</name>
</gene>
<accession>A0A0F9K7F8</accession>
<dbReference type="InterPro" id="IPR044068">
    <property type="entry name" value="CB"/>
</dbReference>
<evidence type="ECO:0000256" key="3">
    <source>
        <dbReference type="ARBA" id="ARBA00023172"/>
    </source>
</evidence>
<dbReference type="SUPFAM" id="SSF56349">
    <property type="entry name" value="DNA breaking-rejoining enzymes"/>
    <property type="match status" value="1"/>
</dbReference>
<dbReference type="Gene3D" id="1.10.150.130">
    <property type="match status" value="1"/>
</dbReference>
<dbReference type="PROSITE" id="PS51900">
    <property type="entry name" value="CB"/>
    <property type="match status" value="1"/>
</dbReference>
<dbReference type="AlphaFoldDB" id="A0A0F9K7F8"/>
<evidence type="ECO:0000256" key="1">
    <source>
        <dbReference type="ARBA" id="ARBA00022908"/>
    </source>
</evidence>
<dbReference type="Gene3D" id="1.10.443.10">
    <property type="entry name" value="Intergrase catalytic core"/>
    <property type="match status" value="2"/>
</dbReference>
<dbReference type="EMBL" id="LAZR01008574">
    <property type="protein sequence ID" value="KKM77903.1"/>
    <property type="molecule type" value="Genomic_DNA"/>
</dbReference>
<proteinExistence type="predicted"/>
<dbReference type="InterPro" id="IPR013762">
    <property type="entry name" value="Integrase-like_cat_sf"/>
</dbReference>
<keyword evidence="1" id="KW-0229">DNA integration</keyword>
<evidence type="ECO:0008006" key="7">
    <source>
        <dbReference type="Google" id="ProtNLM"/>
    </source>
</evidence>
<feature type="domain" description="Core-binding (CB)" evidence="5">
    <location>
        <begin position="1"/>
        <end position="74"/>
    </location>
</feature>
<keyword evidence="2" id="KW-0238">DNA-binding</keyword>
<dbReference type="GO" id="GO:0015074">
    <property type="term" value="P:DNA integration"/>
    <property type="evidence" value="ECO:0007669"/>
    <property type="project" value="UniProtKB-KW"/>
</dbReference>
<evidence type="ECO:0000259" key="5">
    <source>
        <dbReference type="PROSITE" id="PS51900"/>
    </source>
</evidence>
<name>A0A0F9K7F8_9ZZZZ</name>
<keyword evidence="3" id="KW-0233">DNA recombination</keyword>
<dbReference type="PANTHER" id="PTHR30349">
    <property type="entry name" value="PHAGE INTEGRASE-RELATED"/>
    <property type="match status" value="1"/>
</dbReference>
<dbReference type="InterPro" id="IPR010998">
    <property type="entry name" value="Integrase_recombinase_N"/>
</dbReference>
<dbReference type="PANTHER" id="PTHR30349:SF81">
    <property type="entry name" value="TYROSINE RECOMBINASE XERC"/>
    <property type="match status" value="1"/>
</dbReference>